<organism evidence="4 5">
    <name type="scientific">Gemmatimonas groenlandica</name>
    <dbReference type="NCBI Taxonomy" id="2732249"/>
    <lineage>
        <taxon>Bacteria</taxon>
        <taxon>Pseudomonadati</taxon>
        <taxon>Gemmatimonadota</taxon>
        <taxon>Gemmatimonadia</taxon>
        <taxon>Gemmatimonadales</taxon>
        <taxon>Gemmatimonadaceae</taxon>
        <taxon>Gemmatimonas</taxon>
    </lineage>
</organism>
<dbReference type="InterPro" id="IPR003593">
    <property type="entry name" value="AAA+_ATPase"/>
</dbReference>
<reference evidence="4 5" key="1">
    <citation type="submission" date="2020-05" db="EMBL/GenBank/DDBJ databases">
        <title>Complete genome sequence of Gemmatimonas greenlandica TET16.</title>
        <authorList>
            <person name="Zeng Y."/>
        </authorList>
    </citation>
    <scope>NUCLEOTIDE SEQUENCE [LARGE SCALE GENOMIC DNA]</scope>
    <source>
        <strain evidence="4 5">TET16</strain>
    </source>
</reference>
<protein>
    <submittedName>
        <fullName evidence="4">ABC transporter ATP-binding protein</fullName>
    </submittedName>
</protein>
<evidence type="ECO:0000313" key="5">
    <source>
        <dbReference type="Proteomes" id="UP000500938"/>
    </source>
</evidence>
<keyword evidence="5" id="KW-1185">Reference proteome</keyword>
<evidence type="ECO:0000256" key="1">
    <source>
        <dbReference type="ARBA" id="ARBA00022741"/>
    </source>
</evidence>
<dbReference type="CDD" id="cd03230">
    <property type="entry name" value="ABC_DR_subfamily_A"/>
    <property type="match status" value="1"/>
</dbReference>
<dbReference type="PANTHER" id="PTHR43158">
    <property type="entry name" value="SKFA PEPTIDE EXPORT ATP-BINDING PROTEIN SKFE"/>
    <property type="match status" value="1"/>
</dbReference>
<dbReference type="AlphaFoldDB" id="A0A6M4IQS0"/>
<dbReference type="Proteomes" id="UP000500938">
    <property type="component" value="Chromosome"/>
</dbReference>
<sequence>MIDGTDRALSDVLTLDRVTKRFGGTTALDSVSLSIPRGTIVGLVGRNGCGKTTLLHHVTGMVLPSAGAVRTFGVNAGSLGSGELARIGVVHQHARFLEWMSVYQLVRYVATFYVRWDAALEKELIERLAIGLDTRVGALSPGNVQRLSLLLALCHHPELLLLDEPLSDLDPTARQEVLAVLLERFDADGPTIVISSHLLQDIEPVVSRIVCLDRGRVTADAELDELKETYEEWIVTPVSVALDASWSAPWVVSSERTGSAMRWVVRGMRGRAAAIGAELGAEIVVRPLNLDRLFPVLTQLPSAPTSASELAAAGR</sequence>
<dbReference type="PROSITE" id="PS50893">
    <property type="entry name" value="ABC_TRANSPORTER_2"/>
    <property type="match status" value="1"/>
</dbReference>
<dbReference type="GO" id="GO:0005524">
    <property type="term" value="F:ATP binding"/>
    <property type="evidence" value="ECO:0007669"/>
    <property type="project" value="UniProtKB-KW"/>
</dbReference>
<keyword evidence="2 4" id="KW-0067">ATP-binding</keyword>
<name>A0A6M4IQS0_9BACT</name>
<feature type="domain" description="ABC transporter" evidence="3">
    <location>
        <begin position="13"/>
        <end position="239"/>
    </location>
</feature>
<evidence type="ECO:0000256" key="2">
    <source>
        <dbReference type="ARBA" id="ARBA00022840"/>
    </source>
</evidence>
<dbReference type="RefSeq" id="WP_171224621.1">
    <property type="nucleotide sequence ID" value="NZ_CP053085.1"/>
</dbReference>
<evidence type="ECO:0000259" key="3">
    <source>
        <dbReference type="PROSITE" id="PS50893"/>
    </source>
</evidence>
<gene>
    <name evidence="4" type="ORF">HKW67_06575</name>
</gene>
<dbReference type="InterPro" id="IPR027417">
    <property type="entry name" value="P-loop_NTPase"/>
</dbReference>
<dbReference type="GO" id="GO:0016887">
    <property type="term" value="F:ATP hydrolysis activity"/>
    <property type="evidence" value="ECO:0007669"/>
    <property type="project" value="InterPro"/>
</dbReference>
<dbReference type="PANTHER" id="PTHR43158:SF10">
    <property type="entry name" value="ABC TRANSPORTER ATP-BINDING PROTEIN YTRB"/>
    <property type="match status" value="1"/>
</dbReference>
<dbReference type="SUPFAM" id="SSF52540">
    <property type="entry name" value="P-loop containing nucleoside triphosphate hydrolases"/>
    <property type="match status" value="1"/>
</dbReference>
<evidence type="ECO:0000313" key="4">
    <source>
        <dbReference type="EMBL" id="QJR35192.1"/>
    </source>
</evidence>
<accession>A0A6M4IQS0</accession>
<proteinExistence type="predicted"/>
<dbReference type="Pfam" id="PF00005">
    <property type="entry name" value="ABC_tran"/>
    <property type="match status" value="1"/>
</dbReference>
<dbReference type="SMART" id="SM00382">
    <property type="entry name" value="AAA"/>
    <property type="match status" value="1"/>
</dbReference>
<dbReference type="KEGG" id="ggr:HKW67_06575"/>
<dbReference type="EMBL" id="CP053085">
    <property type="protein sequence ID" value="QJR35192.1"/>
    <property type="molecule type" value="Genomic_DNA"/>
</dbReference>
<dbReference type="InterPro" id="IPR003439">
    <property type="entry name" value="ABC_transporter-like_ATP-bd"/>
</dbReference>
<keyword evidence="1" id="KW-0547">Nucleotide-binding</keyword>
<dbReference type="Gene3D" id="3.40.50.300">
    <property type="entry name" value="P-loop containing nucleotide triphosphate hydrolases"/>
    <property type="match status" value="1"/>
</dbReference>